<sequence length="203" mass="22547">MLRANLDEALAAEGFKRPAKGVAYIRAVDSGKQRIEFYLMLRPNWAKDSIVLSLHTSLQMPEVAETARSIRAEAELSGPLPDLVDRQLLATLVRNPPPMTFRAPADLDRYVPWLEGYLRERVLPYLDARRTVRGFAEGGGFRGGRETYGVAAFLVLGERDRARAYLEAACPSDSPYRPGLAAEFAAIADPSTRTADDHDDRLD</sequence>
<accession>A0ABY8VXS4</accession>
<dbReference type="EMBL" id="CP126981">
    <property type="protein sequence ID" value="WIM88096.1"/>
    <property type="molecule type" value="Genomic_DNA"/>
</dbReference>
<keyword evidence="2" id="KW-1185">Reference proteome</keyword>
<reference evidence="1 2" key="1">
    <citation type="journal article" date="2023" name="Microbiol. Resour. Announc.">
        <title>Complete Genome Sequence of Mycobacterium wuenschmanii, a novel Nontuberculous Mycobacterium Isolated from a captive population of Amazon Milk Frogs.</title>
        <authorList>
            <person name="Hicks J."/>
            <person name="Zeineldin M."/>
            <person name="Ward H."/>
            <person name="Wuenschmann A."/>
            <person name="Camp P."/>
            <person name="Farrell D."/>
            <person name="Lehman K."/>
            <person name="Thacker T."/>
            <person name="Cuthbert E."/>
        </authorList>
    </citation>
    <scope>NUCLEOTIDE SEQUENCE [LARGE SCALE GENOMIC DNA]</scope>
    <source>
        <strain evidence="1 2">Wuenschmanii</strain>
    </source>
</reference>
<dbReference type="RefSeq" id="WP_285188116.1">
    <property type="nucleotide sequence ID" value="NZ_CP126981.1"/>
</dbReference>
<evidence type="ECO:0000313" key="1">
    <source>
        <dbReference type="EMBL" id="WIM88096.1"/>
    </source>
</evidence>
<name>A0ABY8VXS4_9MYCO</name>
<protein>
    <recommendedName>
        <fullName evidence="3">DUF4304 domain-containing protein</fullName>
    </recommendedName>
</protein>
<dbReference type="Proteomes" id="UP001236585">
    <property type="component" value="Chromosome"/>
</dbReference>
<gene>
    <name evidence="1" type="ORF">PT015_00760</name>
</gene>
<evidence type="ECO:0008006" key="3">
    <source>
        <dbReference type="Google" id="ProtNLM"/>
    </source>
</evidence>
<proteinExistence type="predicted"/>
<organism evidence="1 2">
    <name type="scientific">Candidatus Mycobacterium wuenschmannii</name>
    <dbReference type="NCBI Taxonomy" id="3027808"/>
    <lineage>
        <taxon>Bacteria</taxon>
        <taxon>Bacillati</taxon>
        <taxon>Actinomycetota</taxon>
        <taxon>Actinomycetes</taxon>
        <taxon>Mycobacteriales</taxon>
        <taxon>Mycobacteriaceae</taxon>
        <taxon>Mycobacterium</taxon>
    </lineage>
</organism>
<evidence type="ECO:0000313" key="2">
    <source>
        <dbReference type="Proteomes" id="UP001236585"/>
    </source>
</evidence>